<geneLocation type="plasmid" evidence="1 2">
    <name>p_unnamed1</name>
</geneLocation>
<dbReference type="Proteomes" id="UP001061991">
    <property type="component" value="Plasmid p_unnamed1"/>
</dbReference>
<proteinExistence type="predicted"/>
<protein>
    <submittedName>
        <fullName evidence="1">GntR family transcriptional regulator</fullName>
    </submittedName>
</protein>
<name>A0ACD4CYE2_9HYPH</name>
<accession>A0ACD4CYE2</accession>
<keyword evidence="2" id="KW-1185">Reference proteome</keyword>
<dbReference type="EMBL" id="CP104972">
    <property type="protein sequence ID" value="UXN58544.1"/>
    <property type="molecule type" value="Genomic_DNA"/>
</dbReference>
<evidence type="ECO:0000313" key="1">
    <source>
        <dbReference type="EMBL" id="UXN58544.1"/>
    </source>
</evidence>
<gene>
    <name evidence="1" type="ORF">N8E88_11035</name>
</gene>
<keyword evidence="1" id="KW-0614">Plasmid</keyword>
<organism evidence="1 2">
    <name type="scientific">Phyllobacterium zundukense</name>
    <dbReference type="NCBI Taxonomy" id="1867719"/>
    <lineage>
        <taxon>Bacteria</taxon>
        <taxon>Pseudomonadati</taxon>
        <taxon>Pseudomonadota</taxon>
        <taxon>Alphaproteobacteria</taxon>
        <taxon>Hyphomicrobiales</taxon>
        <taxon>Phyllobacteriaceae</taxon>
        <taxon>Phyllobacterium</taxon>
    </lineage>
</organism>
<sequence length="193" mass="21351">MDKLEQEGLIVRKSGKGSIVVRPRIDQPANEMLGFSDDMKRRGLKPSYSTLFAGRARAPIEVAEALGVKVHSSIYQSRRLLKANDAPIGIAVSWLSPTFLQGGGLPSATALNEGSLYEWLQREFGAKVVRASEYIEAAVVDSEMAAELHVRKGAAVLIIRRQSFGEDNLPIEYAILYYRADRYRLQLESGVVI</sequence>
<evidence type="ECO:0000313" key="2">
    <source>
        <dbReference type="Proteomes" id="UP001061991"/>
    </source>
</evidence>
<reference evidence="1" key="1">
    <citation type="submission" date="2022-09" db="EMBL/GenBank/DDBJ databases">
        <title>Interaction between co-microsymbionts with complementary sets of symbiotic genes in legume-rhizobium systems.</title>
        <authorList>
            <person name="Safronova V."/>
            <person name="Sazanova A."/>
            <person name="Afonin A."/>
            <person name="Chirak E."/>
        </authorList>
    </citation>
    <scope>NUCLEOTIDE SEQUENCE</scope>
    <source>
        <strain evidence="1">A18/3m</strain>
    </source>
</reference>